<dbReference type="PROSITE" id="PS00676">
    <property type="entry name" value="SIGMA54_INTERACT_2"/>
    <property type="match status" value="1"/>
</dbReference>
<proteinExistence type="predicted"/>
<sequence>MALTDLALTPPDRPPMLTGGGFGRVFDACAEAMLAVDPWAGRILDANPAAGRLLGYDRAVLRGMAMSDLHPGQLPALIVFTDAVLSRGSFRTRTLMPRHATGAELKVEYAGALLPPEPREAADRPRLLLVLTDLQDLRRRNVDSEADAYMRGGIAEWQKVERFFRDVERENQLILRAAGEGIYGVNAEGKTTFVNPAAERMLGWSAEDLVGKDMHAIVHHTHADGSHYHQEDCPIYTAFRDGAVHKVDNEVFWRRDGKPFWVEYTSTPIRDRGLVVGAVIVFRDISHRREADEKLRAALEEVQSLRARLELENAYLQEEIRIEGNHRGIIGNSAAIQSILRQVDLVAPTDATVLVTGESGTGKELIARAIHEASRRSSRPLIRVNCAAIPRELFESEFFGHVKGAFTGAVRDRVGRFELADGGTLFLDEVGEIPLELQGKLLRVLQEGQFERVGEERTRNVDVRVIAATNRDLRQEVRAGRFREDLYFRLNVVPVESVSLRERREDIALLAAHFLRGMNRKMNTAHLRLSEADARRLTQYDWPGNVRELENVIERAAILARNGRLHVVLPDAAPVAPRRSGSAPAGEASPIVLTDQERRDRDRANILAALDSCGGKVFGPGGAAELLDVKPTTLASRIKTLGIRYERAAP</sequence>
<dbReference type="Pfam" id="PF00158">
    <property type="entry name" value="Sigma54_activat"/>
    <property type="match status" value="1"/>
</dbReference>
<dbReference type="Gene3D" id="3.40.50.300">
    <property type="entry name" value="P-loop containing nucleotide triphosphate hydrolases"/>
    <property type="match status" value="1"/>
</dbReference>
<dbReference type="InterPro" id="IPR003593">
    <property type="entry name" value="AAA+_ATPase"/>
</dbReference>
<evidence type="ECO:0000256" key="1">
    <source>
        <dbReference type="ARBA" id="ARBA00022741"/>
    </source>
</evidence>
<evidence type="ECO:0000259" key="9">
    <source>
        <dbReference type="PROSITE" id="PS50112"/>
    </source>
</evidence>
<dbReference type="InterPro" id="IPR002078">
    <property type="entry name" value="Sigma_54_int"/>
</dbReference>
<dbReference type="InterPro" id="IPR058031">
    <property type="entry name" value="AAA_lid_NorR"/>
</dbReference>
<dbReference type="InterPro" id="IPR025943">
    <property type="entry name" value="Sigma_54_int_dom_ATP-bd_2"/>
</dbReference>
<dbReference type="Pfam" id="PF25601">
    <property type="entry name" value="AAA_lid_14"/>
    <property type="match status" value="1"/>
</dbReference>
<dbReference type="EMBL" id="JBHRYJ010000001">
    <property type="protein sequence ID" value="MFC3675810.1"/>
    <property type="molecule type" value="Genomic_DNA"/>
</dbReference>
<dbReference type="InterPro" id="IPR027417">
    <property type="entry name" value="P-loop_NTPase"/>
</dbReference>
<keyword evidence="4" id="KW-0238">DNA-binding</keyword>
<dbReference type="PROSITE" id="PS50113">
    <property type="entry name" value="PAC"/>
    <property type="match status" value="1"/>
</dbReference>
<evidence type="ECO:0000256" key="6">
    <source>
        <dbReference type="ARBA" id="ARBA00023163"/>
    </source>
</evidence>
<accession>A0ABV7VEF1</accession>
<keyword evidence="3" id="KW-0805">Transcription regulation</keyword>
<dbReference type="SUPFAM" id="SSF52540">
    <property type="entry name" value="P-loop containing nucleoside triphosphate hydrolases"/>
    <property type="match status" value="1"/>
</dbReference>
<dbReference type="Pfam" id="PF13188">
    <property type="entry name" value="PAS_8"/>
    <property type="match status" value="1"/>
</dbReference>
<reference evidence="12" key="1">
    <citation type="journal article" date="2019" name="Int. J. Syst. Evol. Microbiol.">
        <title>The Global Catalogue of Microorganisms (GCM) 10K type strain sequencing project: providing services to taxonomists for standard genome sequencing and annotation.</title>
        <authorList>
            <consortium name="The Broad Institute Genomics Platform"/>
            <consortium name="The Broad Institute Genome Sequencing Center for Infectious Disease"/>
            <person name="Wu L."/>
            <person name="Ma J."/>
        </authorList>
    </citation>
    <scope>NUCLEOTIDE SEQUENCE [LARGE SCALE GENOMIC DNA]</scope>
    <source>
        <strain evidence="12">KCTC 42182</strain>
    </source>
</reference>
<dbReference type="SMART" id="SM00086">
    <property type="entry name" value="PAC"/>
    <property type="match status" value="1"/>
</dbReference>
<comment type="caution">
    <text evidence="11">The sequence shown here is derived from an EMBL/GenBank/DDBJ whole genome shotgun (WGS) entry which is preliminary data.</text>
</comment>
<dbReference type="NCBIfam" id="TIGR00229">
    <property type="entry name" value="sensory_box"/>
    <property type="match status" value="2"/>
</dbReference>
<evidence type="ECO:0000313" key="12">
    <source>
        <dbReference type="Proteomes" id="UP001595711"/>
    </source>
</evidence>
<dbReference type="PROSITE" id="PS50112">
    <property type="entry name" value="PAS"/>
    <property type="match status" value="1"/>
</dbReference>
<keyword evidence="12" id="KW-1185">Reference proteome</keyword>
<dbReference type="PANTHER" id="PTHR32071">
    <property type="entry name" value="TRANSCRIPTIONAL REGULATORY PROTEIN"/>
    <property type="match status" value="1"/>
</dbReference>
<dbReference type="InterPro" id="IPR000700">
    <property type="entry name" value="PAS-assoc_C"/>
</dbReference>
<evidence type="ECO:0000259" key="10">
    <source>
        <dbReference type="PROSITE" id="PS50113"/>
    </source>
</evidence>
<dbReference type="InterPro" id="IPR013767">
    <property type="entry name" value="PAS_fold"/>
</dbReference>
<dbReference type="InterPro" id="IPR025944">
    <property type="entry name" value="Sigma_54_int_dom_CS"/>
</dbReference>
<keyword evidence="7" id="KW-0175">Coiled coil</keyword>
<keyword evidence="2" id="KW-0067">ATP-binding</keyword>
<dbReference type="PROSITE" id="PS50045">
    <property type="entry name" value="SIGMA54_INTERACT_4"/>
    <property type="match status" value="1"/>
</dbReference>
<dbReference type="CDD" id="cd00130">
    <property type="entry name" value="PAS"/>
    <property type="match status" value="2"/>
</dbReference>
<dbReference type="PROSITE" id="PS00688">
    <property type="entry name" value="SIGMA54_INTERACT_3"/>
    <property type="match status" value="1"/>
</dbReference>
<feature type="domain" description="PAS" evidence="9">
    <location>
        <begin position="167"/>
        <end position="242"/>
    </location>
</feature>
<dbReference type="RefSeq" id="WP_379725082.1">
    <property type="nucleotide sequence ID" value="NZ_JBHRYJ010000001.1"/>
</dbReference>
<dbReference type="InterPro" id="IPR035965">
    <property type="entry name" value="PAS-like_dom_sf"/>
</dbReference>
<dbReference type="Pfam" id="PF00989">
    <property type="entry name" value="PAS"/>
    <property type="match status" value="1"/>
</dbReference>
<dbReference type="SMART" id="SM00091">
    <property type="entry name" value="PAS"/>
    <property type="match status" value="2"/>
</dbReference>
<dbReference type="InterPro" id="IPR025662">
    <property type="entry name" value="Sigma_54_int_dom_ATP-bd_1"/>
</dbReference>
<dbReference type="PANTHER" id="PTHR32071:SF117">
    <property type="entry name" value="PTS-DEPENDENT DIHYDROXYACETONE KINASE OPERON REGULATORY PROTEIN-RELATED"/>
    <property type="match status" value="1"/>
</dbReference>
<evidence type="ECO:0000256" key="7">
    <source>
        <dbReference type="SAM" id="Coils"/>
    </source>
</evidence>
<evidence type="ECO:0000313" key="11">
    <source>
        <dbReference type="EMBL" id="MFC3675810.1"/>
    </source>
</evidence>
<dbReference type="CDD" id="cd00009">
    <property type="entry name" value="AAA"/>
    <property type="match status" value="1"/>
</dbReference>
<evidence type="ECO:0000256" key="3">
    <source>
        <dbReference type="ARBA" id="ARBA00023015"/>
    </source>
</evidence>
<gene>
    <name evidence="11" type="ORF">ACFOOQ_09670</name>
</gene>
<evidence type="ECO:0000256" key="2">
    <source>
        <dbReference type="ARBA" id="ARBA00022840"/>
    </source>
</evidence>
<dbReference type="Proteomes" id="UP001595711">
    <property type="component" value="Unassembled WGS sequence"/>
</dbReference>
<dbReference type="SUPFAM" id="SSF55785">
    <property type="entry name" value="PYP-like sensor domain (PAS domain)"/>
    <property type="match status" value="2"/>
</dbReference>
<feature type="domain" description="PAC" evidence="10">
    <location>
        <begin position="245"/>
        <end position="297"/>
    </location>
</feature>
<dbReference type="Gene3D" id="1.10.8.60">
    <property type="match status" value="1"/>
</dbReference>
<dbReference type="InterPro" id="IPR001610">
    <property type="entry name" value="PAC"/>
</dbReference>
<keyword evidence="6" id="KW-0804">Transcription</keyword>
<protein>
    <submittedName>
        <fullName evidence="11">Sigma 54-interacting transcriptional regulator</fullName>
    </submittedName>
</protein>
<dbReference type="PROSITE" id="PS00675">
    <property type="entry name" value="SIGMA54_INTERACT_1"/>
    <property type="match status" value="1"/>
</dbReference>
<dbReference type="InterPro" id="IPR000014">
    <property type="entry name" value="PAS"/>
</dbReference>
<feature type="coiled-coil region" evidence="7">
    <location>
        <begin position="288"/>
        <end position="319"/>
    </location>
</feature>
<feature type="domain" description="Sigma-54 factor interaction" evidence="8">
    <location>
        <begin position="329"/>
        <end position="558"/>
    </location>
</feature>
<organism evidence="11 12">
    <name type="scientific">Ferrovibrio xuzhouensis</name>
    <dbReference type="NCBI Taxonomy" id="1576914"/>
    <lineage>
        <taxon>Bacteria</taxon>
        <taxon>Pseudomonadati</taxon>
        <taxon>Pseudomonadota</taxon>
        <taxon>Alphaproteobacteria</taxon>
        <taxon>Rhodospirillales</taxon>
        <taxon>Rhodospirillaceae</taxon>
        <taxon>Ferrovibrio</taxon>
    </lineage>
</organism>
<evidence type="ECO:0000256" key="5">
    <source>
        <dbReference type="ARBA" id="ARBA00023159"/>
    </source>
</evidence>
<dbReference type="SMART" id="SM00382">
    <property type="entry name" value="AAA"/>
    <property type="match status" value="1"/>
</dbReference>
<dbReference type="Gene3D" id="3.30.450.20">
    <property type="entry name" value="PAS domain"/>
    <property type="match status" value="2"/>
</dbReference>
<evidence type="ECO:0000259" key="8">
    <source>
        <dbReference type="PROSITE" id="PS50045"/>
    </source>
</evidence>
<keyword evidence="1" id="KW-0547">Nucleotide-binding</keyword>
<evidence type="ECO:0000256" key="4">
    <source>
        <dbReference type="ARBA" id="ARBA00023125"/>
    </source>
</evidence>
<keyword evidence="5" id="KW-0010">Activator</keyword>
<name>A0ABV7VEF1_9PROT</name>